<feature type="domain" description="MoaB/Mog" evidence="2">
    <location>
        <begin position="4"/>
        <end position="171"/>
    </location>
</feature>
<name>A0A1B1Z4I4_9BACL</name>
<dbReference type="PIRSF" id="PIRSF006728">
    <property type="entry name" value="CinA"/>
    <property type="match status" value="1"/>
</dbReference>
<dbReference type="InterPro" id="IPR008135">
    <property type="entry name" value="Competence-induced_CinA"/>
</dbReference>
<dbReference type="PANTHER" id="PTHR13939:SF0">
    <property type="entry name" value="NMN AMIDOHYDROLASE-LIKE PROTEIN YFAY"/>
    <property type="match status" value="1"/>
</dbReference>
<dbReference type="NCBIfam" id="TIGR00200">
    <property type="entry name" value="cinA_nterm"/>
    <property type="match status" value="1"/>
</dbReference>
<sequence length="413" mass="45604">MNAEIIAVGSELLLGQIVNSNAQFISKNLADIGVNIFYHTVAGDNERRLSSAVQTAMSRSNLLIFTGGLGPTKDDLTKETIAKLFHKELVHDEASLRYITNYFAQTNREMTDNNKKQALIIKDATVLPNENGMAPGMAFTQDEITCILLPGPPSEMKPMFLKYAIPFLLSKMDVQTRLYSRVLKFFGIGESILETKIQDLIEEQTNPTIAPLASEHEVTIRLTAAHIDQEEAKKLLDETESEIVRRTSAFFYGYENDTLEKQAMDSLLKRNATVASAESLTGGLFGRIMTDQPGSSAVFKGGIVAYSNELKKNLLSVPDSLIKEHGAVSEDCAEWMAEHIKNIAKTDYGISFTGVAGPEQQEEKTVGTVFVGIAGPQETKVFHLKLAGTRNSIREKTVKHGLYLLNQLVKKDQ</sequence>
<dbReference type="HAMAP" id="MF_00226_B">
    <property type="entry name" value="CinA_B"/>
    <property type="match status" value="1"/>
</dbReference>
<accession>A0A1B1Z4I4</accession>
<dbReference type="KEGG" id="far:ABE41_010075"/>
<dbReference type="CDD" id="cd00885">
    <property type="entry name" value="cinA"/>
    <property type="match status" value="1"/>
</dbReference>
<dbReference type="SUPFAM" id="SSF142433">
    <property type="entry name" value="CinA-like"/>
    <property type="match status" value="1"/>
</dbReference>
<dbReference type="SMART" id="SM00852">
    <property type="entry name" value="MoCF_biosynth"/>
    <property type="match status" value="1"/>
</dbReference>
<comment type="similarity">
    <text evidence="1">Belongs to the CinA family.</text>
</comment>
<reference evidence="3 4" key="1">
    <citation type="submission" date="2016-08" db="EMBL/GenBank/DDBJ databases">
        <title>Complete genome sequence of Fictibacillus arsenicus G25-54, a strain with toxicity to nematodes and a potential arsenic-resistance activity.</title>
        <authorList>
            <person name="Zheng Z."/>
        </authorList>
    </citation>
    <scope>NUCLEOTIDE SEQUENCE [LARGE SCALE GENOMIC DNA]</scope>
    <source>
        <strain evidence="3 4">G25-54</strain>
    </source>
</reference>
<dbReference type="InterPro" id="IPR050101">
    <property type="entry name" value="CinA"/>
</dbReference>
<dbReference type="InterPro" id="IPR036653">
    <property type="entry name" value="CinA-like_C"/>
</dbReference>
<dbReference type="RefSeq" id="WP_066289601.1">
    <property type="nucleotide sequence ID" value="NZ_CP016761.1"/>
</dbReference>
<dbReference type="SUPFAM" id="SSF53218">
    <property type="entry name" value="Molybdenum cofactor biosynthesis proteins"/>
    <property type="match status" value="1"/>
</dbReference>
<keyword evidence="4" id="KW-1185">Reference proteome</keyword>
<gene>
    <name evidence="1" type="primary">cinA</name>
    <name evidence="3" type="ORF">ABE41_010075</name>
</gene>
<dbReference type="NCBIfam" id="NF001813">
    <property type="entry name" value="PRK00549.1"/>
    <property type="match status" value="1"/>
</dbReference>
<dbReference type="Gene3D" id="3.90.950.20">
    <property type="entry name" value="CinA-like"/>
    <property type="match status" value="1"/>
</dbReference>
<dbReference type="Proteomes" id="UP000077412">
    <property type="component" value="Chromosome"/>
</dbReference>
<organism evidence="3 4">
    <name type="scientific">Fictibacillus arsenicus</name>
    <dbReference type="NCBI Taxonomy" id="255247"/>
    <lineage>
        <taxon>Bacteria</taxon>
        <taxon>Bacillati</taxon>
        <taxon>Bacillota</taxon>
        <taxon>Bacilli</taxon>
        <taxon>Bacillales</taxon>
        <taxon>Fictibacillaceae</taxon>
        <taxon>Fictibacillus</taxon>
    </lineage>
</organism>
<proteinExistence type="inferred from homology"/>
<dbReference type="NCBIfam" id="TIGR00177">
    <property type="entry name" value="molyb_syn"/>
    <property type="match status" value="1"/>
</dbReference>
<dbReference type="Pfam" id="PF02464">
    <property type="entry name" value="CinA"/>
    <property type="match status" value="1"/>
</dbReference>
<dbReference type="STRING" id="255247.ABE41_010075"/>
<evidence type="ECO:0000313" key="3">
    <source>
        <dbReference type="EMBL" id="ANX12358.1"/>
    </source>
</evidence>
<dbReference type="InterPro" id="IPR001453">
    <property type="entry name" value="MoaB/Mog_dom"/>
</dbReference>
<dbReference type="InterPro" id="IPR041424">
    <property type="entry name" value="CinA_KH"/>
</dbReference>
<evidence type="ECO:0000256" key="1">
    <source>
        <dbReference type="HAMAP-Rule" id="MF_00226"/>
    </source>
</evidence>
<dbReference type="NCBIfam" id="TIGR00199">
    <property type="entry name" value="PncC_domain"/>
    <property type="match status" value="1"/>
</dbReference>
<dbReference type="Gene3D" id="3.40.980.10">
    <property type="entry name" value="MoaB/Mog-like domain"/>
    <property type="match status" value="1"/>
</dbReference>
<evidence type="ECO:0000313" key="4">
    <source>
        <dbReference type="Proteomes" id="UP000077412"/>
    </source>
</evidence>
<dbReference type="AlphaFoldDB" id="A0A1B1Z4I4"/>
<dbReference type="InterPro" id="IPR036425">
    <property type="entry name" value="MoaB/Mog-like_dom_sf"/>
</dbReference>
<dbReference type="Gene3D" id="3.30.70.2860">
    <property type="match status" value="1"/>
</dbReference>
<dbReference type="EMBL" id="CP016761">
    <property type="protein sequence ID" value="ANX12358.1"/>
    <property type="molecule type" value="Genomic_DNA"/>
</dbReference>
<dbReference type="InterPro" id="IPR008136">
    <property type="entry name" value="CinA_C"/>
</dbReference>
<evidence type="ECO:0000259" key="2">
    <source>
        <dbReference type="SMART" id="SM00852"/>
    </source>
</evidence>
<dbReference type="PANTHER" id="PTHR13939">
    <property type="entry name" value="NICOTINAMIDE-NUCLEOTIDE AMIDOHYDROLASE PNCC"/>
    <property type="match status" value="1"/>
</dbReference>
<protein>
    <recommendedName>
        <fullName evidence="1">Putative competence-damage inducible protein</fullName>
    </recommendedName>
</protein>
<dbReference type="Pfam" id="PF18146">
    <property type="entry name" value="CinA_KH"/>
    <property type="match status" value="1"/>
</dbReference>
<dbReference type="Pfam" id="PF00994">
    <property type="entry name" value="MoCF_biosynth"/>
    <property type="match status" value="1"/>
</dbReference>
<dbReference type="OrthoDB" id="9801454at2"/>